<evidence type="ECO:0000256" key="2">
    <source>
        <dbReference type="ARBA" id="ARBA00004429"/>
    </source>
</evidence>
<feature type="transmembrane region" description="Helical" evidence="11">
    <location>
        <begin position="252"/>
        <end position="277"/>
    </location>
</feature>
<reference evidence="13 14" key="1">
    <citation type="submission" date="2018-11" db="EMBL/GenBank/DDBJ databases">
        <authorList>
            <person name="Mardanov A.V."/>
            <person name="Ravin N.V."/>
            <person name="Dedysh S.N."/>
        </authorList>
    </citation>
    <scope>NUCLEOTIDE SEQUENCE [LARGE SCALE GENOMIC DNA]</scope>
    <source>
        <strain evidence="13 14">AF10</strain>
    </source>
</reference>
<dbReference type="OrthoDB" id="9795150at2"/>
<comment type="caution">
    <text evidence="13">The sequence shown here is derived from an EMBL/GenBank/DDBJ whole genome shotgun (WGS) entry which is preliminary data.</text>
</comment>
<proteinExistence type="inferred from homology"/>
<dbReference type="Pfam" id="PF07690">
    <property type="entry name" value="MFS_1"/>
    <property type="match status" value="1"/>
</dbReference>
<feature type="transmembrane region" description="Helical" evidence="11">
    <location>
        <begin position="379"/>
        <end position="396"/>
    </location>
</feature>
<feature type="transmembrane region" description="Helical" evidence="11">
    <location>
        <begin position="203"/>
        <end position="224"/>
    </location>
</feature>
<evidence type="ECO:0000256" key="1">
    <source>
        <dbReference type="ARBA" id="ARBA00003321"/>
    </source>
</evidence>
<evidence type="ECO:0000256" key="6">
    <source>
        <dbReference type="ARBA" id="ARBA00022519"/>
    </source>
</evidence>
<evidence type="ECO:0000256" key="4">
    <source>
        <dbReference type="ARBA" id="ARBA00022448"/>
    </source>
</evidence>
<protein>
    <submittedName>
        <fullName evidence="13">Putative mannose transporter, GGP family</fullName>
    </submittedName>
</protein>
<feature type="transmembrane region" description="Helical" evidence="11">
    <location>
        <begin position="320"/>
        <end position="339"/>
    </location>
</feature>
<evidence type="ECO:0000256" key="9">
    <source>
        <dbReference type="ARBA" id="ARBA00022989"/>
    </source>
</evidence>
<feature type="transmembrane region" description="Helical" evidence="11">
    <location>
        <begin position="23"/>
        <end position="44"/>
    </location>
</feature>
<dbReference type="NCBIfam" id="TIGR01272">
    <property type="entry name" value="gluP"/>
    <property type="match status" value="1"/>
</dbReference>
<dbReference type="InterPro" id="IPR020846">
    <property type="entry name" value="MFS_dom"/>
</dbReference>
<dbReference type="PANTHER" id="PTHR43702:SF3">
    <property type="entry name" value="PROTEIN TSGA"/>
    <property type="match status" value="1"/>
</dbReference>
<keyword evidence="7" id="KW-0762">Sugar transport</keyword>
<keyword evidence="5" id="KW-1003">Cell membrane</keyword>
<evidence type="ECO:0000256" key="10">
    <source>
        <dbReference type="ARBA" id="ARBA00023136"/>
    </source>
</evidence>
<evidence type="ECO:0000259" key="12">
    <source>
        <dbReference type="PROSITE" id="PS50850"/>
    </source>
</evidence>
<keyword evidence="9 11" id="KW-1133">Transmembrane helix</keyword>
<dbReference type="InterPro" id="IPR011701">
    <property type="entry name" value="MFS"/>
</dbReference>
<dbReference type="InterPro" id="IPR036259">
    <property type="entry name" value="MFS_trans_sf"/>
</dbReference>
<dbReference type="GO" id="GO:1904659">
    <property type="term" value="P:D-glucose transmembrane transport"/>
    <property type="evidence" value="ECO:0007669"/>
    <property type="project" value="InterPro"/>
</dbReference>
<dbReference type="RefSeq" id="WP_128913657.1">
    <property type="nucleotide sequence ID" value="NZ_RDSM01000002.1"/>
</dbReference>
<evidence type="ECO:0000256" key="5">
    <source>
        <dbReference type="ARBA" id="ARBA00022475"/>
    </source>
</evidence>
<dbReference type="InterPro" id="IPR050375">
    <property type="entry name" value="MFS_TsgA-like"/>
</dbReference>
<dbReference type="SUPFAM" id="SSF103473">
    <property type="entry name" value="MFS general substrate transporter"/>
    <property type="match status" value="1"/>
</dbReference>
<evidence type="ECO:0000256" key="11">
    <source>
        <dbReference type="SAM" id="Phobius"/>
    </source>
</evidence>
<evidence type="ECO:0000256" key="7">
    <source>
        <dbReference type="ARBA" id="ARBA00022597"/>
    </source>
</evidence>
<dbReference type="PROSITE" id="PS50850">
    <property type="entry name" value="MFS"/>
    <property type="match status" value="1"/>
</dbReference>
<sequence length="442" mass="46673">MAIANPQGTRISSYTPNETNYSAMAMVSTLFFMWGFCTVLNDVLIPHLQTIFALSYVQASLIQLAFFSSYFIFAQPAGKLVEVVGYQRSMVIGLITMGVGALLFIPAATTVTYALFLAAQVVLAAGVTVLQVAANPYVTILGPPETASSRLNLTQAFNTLGDTVAPWFGSILILGGTAAAVKHAAAVHGAELTRAQQAASVKLPYYVLAGILILLAVAIALYKFPRLEVTKDFRPGELGGGKGDSVWNHPHLYLGAIAIFIYVGAEVSIGSFLVKYLADPTIAGLSLEAGAKLVAFYWGGMMVGRFIGSALMQKISAPKLLVLSGVGAAVLVGCSLFGTGQFAEVTILAVGLFNSIMFPTIFTLAVAELGPLTGRGSGLVVQGIVGGAVIPVFMGYCADHYGIHRSLLLPFVCYFFIIFYGLRGYRISPSEPTSHLEAVPGS</sequence>
<evidence type="ECO:0000256" key="3">
    <source>
        <dbReference type="ARBA" id="ARBA00009120"/>
    </source>
</evidence>
<feature type="transmembrane region" description="Helical" evidence="11">
    <location>
        <begin position="402"/>
        <end position="422"/>
    </location>
</feature>
<feature type="transmembrane region" description="Helical" evidence="11">
    <location>
        <begin position="51"/>
        <end position="73"/>
    </location>
</feature>
<dbReference type="InterPro" id="IPR005964">
    <property type="entry name" value="Glc/Gal_transptr_bac"/>
</dbReference>
<dbReference type="GO" id="GO:0005886">
    <property type="term" value="C:plasma membrane"/>
    <property type="evidence" value="ECO:0007669"/>
    <property type="project" value="UniProtKB-SubCell"/>
</dbReference>
<evidence type="ECO:0000256" key="8">
    <source>
        <dbReference type="ARBA" id="ARBA00022692"/>
    </source>
</evidence>
<dbReference type="Proteomes" id="UP000289437">
    <property type="component" value="Unassembled WGS sequence"/>
</dbReference>
<keyword evidence="6" id="KW-0997">Cell inner membrane</keyword>
<dbReference type="AlphaFoldDB" id="A0A4Q0SY55"/>
<reference evidence="14" key="2">
    <citation type="submission" date="2019-02" db="EMBL/GenBank/DDBJ databases">
        <title>Granulicella sibirica sp. nov., a psychrotolerant acidobacterium isolated from an organic soil layer in forested tundra, West Siberia.</title>
        <authorList>
            <person name="Oshkin I.Y."/>
            <person name="Kulichevskaya I.S."/>
            <person name="Rijpstra W.I.C."/>
            <person name="Sinninghe Damste J.S."/>
            <person name="Rakitin A.L."/>
            <person name="Ravin N.V."/>
            <person name="Dedysh S.N."/>
        </authorList>
    </citation>
    <scope>NUCLEOTIDE SEQUENCE [LARGE SCALE GENOMIC DNA]</scope>
    <source>
        <strain evidence="14">AF10</strain>
    </source>
</reference>
<dbReference type="GO" id="GO:0005354">
    <property type="term" value="F:galactose transmembrane transporter activity"/>
    <property type="evidence" value="ECO:0007669"/>
    <property type="project" value="InterPro"/>
</dbReference>
<dbReference type="CDD" id="cd17394">
    <property type="entry name" value="MFS_FucP_like"/>
    <property type="match status" value="1"/>
</dbReference>
<dbReference type="EMBL" id="RDSM01000002">
    <property type="protein sequence ID" value="RXH56143.1"/>
    <property type="molecule type" value="Genomic_DNA"/>
</dbReference>
<feature type="transmembrane region" description="Helical" evidence="11">
    <location>
        <begin position="85"/>
        <end position="105"/>
    </location>
</feature>
<feature type="transmembrane region" description="Helical" evidence="11">
    <location>
        <begin position="345"/>
        <end position="367"/>
    </location>
</feature>
<comment type="subcellular location">
    <subcellularLocation>
        <location evidence="2">Cell inner membrane</location>
        <topology evidence="2">Multi-pass membrane protein</topology>
    </subcellularLocation>
</comment>
<dbReference type="Gene3D" id="1.20.1250.20">
    <property type="entry name" value="MFS general substrate transporter like domains"/>
    <property type="match status" value="2"/>
</dbReference>
<dbReference type="GO" id="GO:0055056">
    <property type="term" value="F:D-glucose transmembrane transporter activity"/>
    <property type="evidence" value="ECO:0007669"/>
    <property type="project" value="InterPro"/>
</dbReference>
<comment type="similarity">
    <text evidence="3">Belongs to the major facilitator superfamily. FHS transporter (TC 2.A.1.7) family.</text>
</comment>
<dbReference type="PANTHER" id="PTHR43702">
    <property type="entry name" value="L-FUCOSE-PROTON SYMPORTER"/>
    <property type="match status" value="1"/>
</dbReference>
<evidence type="ECO:0000313" key="14">
    <source>
        <dbReference type="Proteomes" id="UP000289437"/>
    </source>
</evidence>
<keyword evidence="14" id="KW-1185">Reference proteome</keyword>
<keyword evidence="10 11" id="KW-0472">Membrane</keyword>
<name>A0A4Q0SY55_9BACT</name>
<feature type="transmembrane region" description="Helical" evidence="11">
    <location>
        <begin position="112"/>
        <end position="134"/>
    </location>
</feature>
<keyword evidence="4" id="KW-0813">Transport</keyword>
<comment type="function">
    <text evidence="1">Intake of glucose and galactose.</text>
</comment>
<feature type="domain" description="Major facilitator superfamily (MFS) profile" evidence="12">
    <location>
        <begin position="23"/>
        <end position="428"/>
    </location>
</feature>
<evidence type="ECO:0000313" key="13">
    <source>
        <dbReference type="EMBL" id="RXH56143.1"/>
    </source>
</evidence>
<gene>
    <name evidence="13" type="ORF">GRAN_3000</name>
</gene>
<organism evidence="13 14">
    <name type="scientific">Granulicella sibirica</name>
    <dbReference type="NCBI Taxonomy" id="2479048"/>
    <lineage>
        <taxon>Bacteria</taxon>
        <taxon>Pseudomonadati</taxon>
        <taxon>Acidobacteriota</taxon>
        <taxon>Terriglobia</taxon>
        <taxon>Terriglobales</taxon>
        <taxon>Acidobacteriaceae</taxon>
        <taxon>Granulicella</taxon>
    </lineage>
</organism>
<accession>A0A4Q0SY55</accession>
<keyword evidence="8 11" id="KW-0812">Transmembrane</keyword>